<protein>
    <submittedName>
        <fullName evidence="3">Uncharacterized protein</fullName>
    </submittedName>
</protein>
<sequence>MMDSVIAMTKPTTEERSASQAPSRGPRRSFARGLAIALPAAVVLWALVFCLLT</sequence>
<keyword evidence="2" id="KW-1133">Transmembrane helix</keyword>
<organism evidence="3 4">
    <name type="scientific">Novosphingobium pentaromativorans US6-1</name>
    <dbReference type="NCBI Taxonomy" id="1088721"/>
    <lineage>
        <taxon>Bacteria</taxon>
        <taxon>Pseudomonadati</taxon>
        <taxon>Pseudomonadota</taxon>
        <taxon>Alphaproteobacteria</taxon>
        <taxon>Sphingomonadales</taxon>
        <taxon>Sphingomonadaceae</taxon>
        <taxon>Novosphingobium</taxon>
    </lineage>
</organism>
<accession>G6EEC9</accession>
<keyword evidence="2" id="KW-0812">Transmembrane</keyword>
<dbReference type="Proteomes" id="UP000004030">
    <property type="component" value="Unassembled WGS sequence"/>
</dbReference>
<keyword evidence="2" id="KW-0472">Membrane</keyword>
<name>G6EEC9_9SPHN</name>
<evidence type="ECO:0000256" key="1">
    <source>
        <dbReference type="SAM" id="MobiDB-lite"/>
    </source>
</evidence>
<proteinExistence type="predicted"/>
<dbReference type="AlphaFoldDB" id="G6EEC9"/>
<gene>
    <name evidence="3" type="ORF">NSU_2699</name>
</gene>
<evidence type="ECO:0000313" key="4">
    <source>
        <dbReference type="Proteomes" id="UP000004030"/>
    </source>
</evidence>
<evidence type="ECO:0000256" key="2">
    <source>
        <dbReference type="SAM" id="Phobius"/>
    </source>
</evidence>
<reference evidence="3 4" key="1">
    <citation type="journal article" date="2012" name="J. Bacteriol.">
        <title>Genome sequence of benzo(a)pyrene-degrading bacterium Novosphingobium pentaromativorans US6-1.</title>
        <authorList>
            <person name="Luo Y.R."/>
            <person name="Kang S.G."/>
            <person name="Kim S.J."/>
            <person name="Kim M.R."/>
            <person name="Li N."/>
            <person name="Lee J.H."/>
            <person name="Kwon K.K."/>
        </authorList>
    </citation>
    <scope>NUCLEOTIDE SEQUENCE [LARGE SCALE GENOMIC DNA]</scope>
    <source>
        <strain evidence="3 4">US6-1</strain>
    </source>
</reference>
<comment type="caution">
    <text evidence="3">The sequence shown here is derived from an EMBL/GenBank/DDBJ whole genome shotgun (WGS) entry which is preliminary data.</text>
</comment>
<feature type="transmembrane region" description="Helical" evidence="2">
    <location>
        <begin position="30"/>
        <end position="52"/>
    </location>
</feature>
<evidence type="ECO:0000313" key="3">
    <source>
        <dbReference type="EMBL" id="EHJ60351.1"/>
    </source>
</evidence>
<keyword evidence="4" id="KW-1185">Reference proteome</keyword>
<feature type="region of interest" description="Disordered" evidence="1">
    <location>
        <begin position="1"/>
        <end position="27"/>
    </location>
</feature>
<dbReference type="EMBL" id="AGFM01000039">
    <property type="protein sequence ID" value="EHJ60351.1"/>
    <property type="molecule type" value="Genomic_DNA"/>
</dbReference>